<dbReference type="PANTHER" id="PTHR12268">
    <property type="entry name" value="E3 UBIQUITIN-PROTEIN LIGASE KCMF1"/>
    <property type="match status" value="1"/>
</dbReference>
<dbReference type="GO" id="GO:0045202">
    <property type="term" value="C:synapse"/>
    <property type="evidence" value="ECO:0007669"/>
    <property type="project" value="GOC"/>
</dbReference>
<organism evidence="3 4">
    <name type="scientific">Salarias fasciatus</name>
    <name type="common">Jewelled blenny</name>
    <name type="synonym">Blennius fasciatus</name>
    <dbReference type="NCBI Taxonomy" id="181472"/>
    <lineage>
        <taxon>Eukaryota</taxon>
        <taxon>Metazoa</taxon>
        <taxon>Chordata</taxon>
        <taxon>Craniata</taxon>
        <taxon>Vertebrata</taxon>
        <taxon>Euteleostomi</taxon>
        <taxon>Actinopterygii</taxon>
        <taxon>Neopterygii</taxon>
        <taxon>Teleostei</taxon>
        <taxon>Neoteleostei</taxon>
        <taxon>Acanthomorphata</taxon>
        <taxon>Ovalentaria</taxon>
        <taxon>Blenniimorphae</taxon>
        <taxon>Blenniiformes</taxon>
        <taxon>Blennioidei</taxon>
        <taxon>Blenniidae</taxon>
        <taxon>Salariinae</taxon>
        <taxon>Salarias</taxon>
    </lineage>
</organism>
<evidence type="ECO:0000313" key="3">
    <source>
        <dbReference type="Ensembl" id="ENSSFAP00005020466.1"/>
    </source>
</evidence>
<dbReference type="Pfam" id="PF09068">
    <property type="entry name" value="EF-hand_2"/>
    <property type="match status" value="1"/>
</dbReference>
<dbReference type="SUPFAM" id="SSF47473">
    <property type="entry name" value="EF-hand"/>
    <property type="match status" value="1"/>
</dbReference>
<dbReference type="Proteomes" id="UP000472267">
    <property type="component" value="Unassembled WGS sequence"/>
</dbReference>
<evidence type="ECO:0000313" key="4">
    <source>
        <dbReference type="Proteomes" id="UP000472267"/>
    </source>
</evidence>
<dbReference type="InterPro" id="IPR011992">
    <property type="entry name" value="EF-hand-dom_pair"/>
</dbReference>
<dbReference type="InterPro" id="IPR015153">
    <property type="entry name" value="EF-hand_dom_typ1"/>
</dbReference>
<evidence type="ECO:0000259" key="2">
    <source>
        <dbReference type="Pfam" id="PF09068"/>
    </source>
</evidence>
<keyword evidence="1" id="KW-0472">Membrane</keyword>
<dbReference type="GO" id="GO:0005886">
    <property type="term" value="C:plasma membrane"/>
    <property type="evidence" value="ECO:0007669"/>
    <property type="project" value="TreeGrafter"/>
</dbReference>
<name>A0A672GNX9_SALFA</name>
<reference evidence="3" key="1">
    <citation type="submission" date="2025-08" db="UniProtKB">
        <authorList>
            <consortium name="Ensembl"/>
        </authorList>
    </citation>
    <scope>IDENTIFICATION</scope>
</reference>
<sequence>MDLDSLGELRQLYTLLSSVCFVLLVICFLLCLSIEAMNEIRPSVYRTAVKLQTLQRLCHSESHSVYKQTNKQPLCPHALFTNNTSFTRTHTVLTRALDRMFHSVSQEVPGQVATPEEATSLMLTIVDRGRSGRVAIRSLHTALIALCADTLQAKFTGESDSRKTSLLFTV</sequence>
<dbReference type="Gene3D" id="6.10.140.70">
    <property type="match status" value="1"/>
</dbReference>
<keyword evidence="1" id="KW-1133">Transmembrane helix</keyword>
<protein>
    <recommendedName>
        <fullName evidence="2">EF-hand domain-containing protein</fullName>
    </recommendedName>
</protein>
<feature type="transmembrane region" description="Helical" evidence="1">
    <location>
        <begin position="12"/>
        <end position="32"/>
    </location>
</feature>
<keyword evidence="1" id="KW-0812">Transmembrane</keyword>
<dbReference type="InterPro" id="IPR050774">
    <property type="entry name" value="KCMF1/Dystrophin"/>
</dbReference>
<keyword evidence="4" id="KW-1185">Reference proteome</keyword>
<evidence type="ECO:0000256" key="1">
    <source>
        <dbReference type="SAM" id="Phobius"/>
    </source>
</evidence>
<accession>A0A672GNX9</accession>
<dbReference type="GO" id="GO:0099536">
    <property type="term" value="P:synaptic signaling"/>
    <property type="evidence" value="ECO:0007669"/>
    <property type="project" value="TreeGrafter"/>
</dbReference>
<proteinExistence type="predicted"/>
<reference evidence="3" key="2">
    <citation type="submission" date="2025-09" db="UniProtKB">
        <authorList>
            <consortium name="Ensembl"/>
        </authorList>
    </citation>
    <scope>IDENTIFICATION</scope>
</reference>
<dbReference type="InParanoid" id="A0A672GNX9"/>
<feature type="domain" description="EF-hand" evidence="2">
    <location>
        <begin position="33"/>
        <end position="147"/>
    </location>
</feature>
<dbReference type="Ensembl" id="ENSSFAT00005021275.1">
    <property type="protein sequence ID" value="ENSSFAP00005020466.1"/>
    <property type="gene ID" value="ENSSFAG00005010642.1"/>
</dbReference>
<dbReference type="PANTHER" id="PTHR12268:SF18">
    <property type="entry name" value="DYSTROTELIN"/>
    <property type="match status" value="1"/>
</dbReference>
<dbReference type="AlphaFoldDB" id="A0A672GNX9"/>